<reference evidence="3" key="2">
    <citation type="submission" date="2023-02" db="EMBL/GenBank/DDBJ databases">
        <authorList>
            <person name="Sun Q."/>
            <person name="Mori K."/>
        </authorList>
    </citation>
    <scope>NUCLEOTIDE SEQUENCE</scope>
    <source>
        <strain evidence="3">NBRC 112290</strain>
    </source>
</reference>
<dbReference type="Pfam" id="PF01636">
    <property type="entry name" value="APH"/>
    <property type="match status" value="1"/>
</dbReference>
<comment type="caution">
    <text evidence="3">The sequence shown here is derived from an EMBL/GenBank/DDBJ whole genome shotgun (WGS) entry which is preliminary data.</text>
</comment>
<evidence type="ECO:0000259" key="2">
    <source>
        <dbReference type="Pfam" id="PF01636"/>
    </source>
</evidence>
<sequence length="198" mass="20425">MLATLAAHGTVGGEAEGTDGTGPAPHPGTPALLELPGHDAAAEHATTLAWLDPVRAWGLLPAVGDDVVRDALAPLLTDPPGPRGVLHRDLHEAQVLVAPDGGLGLLDLDTLARGESALDLANLLAHLDLRERQGLLTPRRRARAEEALLGAAAPAPGTLARVPAHLVAARLRLAGVYAMRPRWRTTAVGLLRAALASA</sequence>
<evidence type="ECO:0000313" key="3">
    <source>
        <dbReference type="EMBL" id="GMA30010.1"/>
    </source>
</evidence>
<dbReference type="SUPFAM" id="SSF56112">
    <property type="entry name" value="Protein kinase-like (PK-like)"/>
    <property type="match status" value="1"/>
</dbReference>
<organism evidence="3 4">
    <name type="scientific">Litorihabitans aurantiacus</name>
    <dbReference type="NCBI Taxonomy" id="1930061"/>
    <lineage>
        <taxon>Bacteria</taxon>
        <taxon>Bacillati</taxon>
        <taxon>Actinomycetota</taxon>
        <taxon>Actinomycetes</taxon>
        <taxon>Micrococcales</taxon>
        <taxon>Beutenbergiaceae</taxon>
        <taxon>Litorihabitans</taxon>
    </lineage>
</organism>
<protein>
    <recommendedName>
        <fullName evidence="2">Aminoglycoside phosphotransferase domain-containing protein</fullName>
    </recommendedName>
</protein>
<dbReference type="EMBL" id="BSUM01000001">
    <property type="protein sequence ID" value="GMA30010.1"/>
    <property type="molecule type" value="Genomic_DNA"/>
</dbReference>
<keyword evidence="4" id="KW-1185">Reference proteome</keyword>
<proteinExistence type="predicted"/>
<dbReference type="Proteomes" id="UP001157161">
    <property type="component" value="Unassembled WGS sequence"/>
</dbReference>
<dbReference type="Gene3D" id="3.90.1200.10">
    <property type="match status" value="1"/>
</dbReference>
<dbReference type="InterPro" id="IPR011009">
    <property type="entry name" value="Kinase-like_dom_sf"/>
</dbReference>
<feature type="domain" description="Aminoglycoside phosphotransferase" evidence="2">
    <location>
        <begin position="23"/>
        <end position="143"/>
    </location>
</feature>
<reference evidence="3" key="1">
    <citation type="journal article" date="2014" name="Int. J. Syst. Evol. Microbiol.">
        <title>Complete genome sequence of Corynebacterium casei LMG S-19264T (=DSM 44701T), isolated from a smear-ripened cheese.</title>
        <authorList>
            <consortium name="US DOE Joint Genome Institute (JGI-PGF)"/>
            <person name="Walter F."/>
            <person name="Albersmeier A."/>
            <person name="Kalinowski J."/>
            <person name="Ruckert C."/>
        </authorList>
    </citation>
    <scope>NUCLEOTIDE SEQUENCE</scope>
    <source>
        <strain evidence="3">NBRC 112290</strain>
    </source>
</reference>
<dbReference type="InterPro" id="IPR002575">
    <property type="entry name" value="Aminoglycoside_PTrfase"/>
</dbReference>
<evidence type="ECO:0000256" key="1">
    <source>
        <dbReference type="SAM" id="MobiDB-lite"/>
    </source>
</evidence>
<feature type="region of interest" description="Disordered" evidence="1">
    <location>
        <begin position="1"/>
        <end position="33"/>
    </location>
</feature>
<accession>A0AA37UIX5</accession>
<evidence type="ECO:0000313" key="4">
    <source>
        <dbReference type="Proteomes" id="UP001157161"/>
    </source>
</evidence>
<dbReference type="AlphaFoldDB" id="A0AA37UIX5"/>
<name>A0AA37UIX5_9MICO</name>
<gene>
    <name evidence="3" type="ORF">GCM10025875_00020</name>
</gene>
<dbReference type="RefSeq" id="WP_284248409.1">
    <property type="nucleotide sequence ID" value="NZ_BSUM01000001.1"/>
</dbReference>